<evidence type="ECO:0000313" key="1">
    <source>
        <dbReference type="EMBL" id="MDI6452846.1"/>
    </source>
</evidence>
<dbReference type="RefSeq" id="WP_282839271.1">
    <property type="nucleotide sequence ID" value="NZ_JASCXW010000012.1"/>
</dbReference>
<gene>
    <name evidence="1" type="ORF">QJ521_04650</name>
</gene>
<organism evidence="1 2">
    <name type="scientific">Peloplasma aerotolerans</name>
    <dbReference type="NCBI Taxonomy" id="3044389"/>
    <lineage>
        <taxon>Bacteria</taxon>
        <taxon>Bacillati</taxon>
        <taxon>Mycoplasmatota</taxon>
        <taxon>Mollicutes</taxon>
        <taxon>Acholeplasmatales</taxon>
        <taxon>Acholeplasmataceae</taxon>
        <taxon>Peloplasma</taxon>
    </lineage>
</organism>
<dbReference type="InterPro" id="IPR015867">
    <property type="entry name" value="N-reg_PII/ATP_PRibTrfase_C"/>
</dbReference>
<dbReference type="Gene3D" id="3.30.70.120">
    <property type="match status" value="1"/>
</dbReference>
<name>A0AAW6U9T7_9MOLU</name>
<reference evidence="1" key="1">
    <citation type="submission" date="2023-05" db="EMBL/GenBank/DDBJ databases">
        <title>Mariniplasma microaerophilum sp. nov., a novel anaerobic mollicute isolated from terrestrial mud volcano, Taman Peninsula, Russia.</title>
        <authorList>
            <person name="Khomyakova M.A."/>
            <person name="Merkel A.Y."/>
            <person name="Slobodkin A.I."/>
        </authorList>
    </citation>
    <scope>NUCLEOTIDE SEQUENCE</scope>
    <source>
        <strain evidence="1">M4Ah</strain>
    </source>
</reference>
<keyword evidence="2" id="KW-1185">Reference proteome</keyword>
<evidence type="ECO:0008006" key="3">
    <source>
        <dbReference type="Google" id="ProtNLM"/>
    </source>
</evidence>
<evidence type="ECO:0000313" key="2">
    <source>
        <dbReference type="Proteomes" id="UP001431532"/>
    </source>
</evidence>
<dbReference type="SUPFAM" id="SSF54913">
    <property type="entry name" value="GlnB-like"/>
    <property type="match status" value="1"/>
</dbReference>
<comment type="caution">
    <text evidence="1">The sequence shown here is derived from an EMBL/GenBank/DDBJ whole genome shotgun (WGS) entry which is preliminary data.</text>
</comment>
<proteinExistence type="predicted"/>
<accession>A0AAW6U9T7</accession>
<sequence length="110" mass="12238">MGKNKEVIIYICNHGFAYEAMAEARKAGARGGTIIHGRSSISQEKDKFFGITLHPEKDILMIVCLEKQKNALMKAITSKYGVKTEARGICFSMKVDDTIGFSFEPLPLPR</sequence>
<dbReference type="InterPro" id="IPR011322">
    <property type="entry name" value="N-reg_PII-like_a/b"/>
</dbReference>
<protein>
    <recommendedName>
        <fullName evidence="3">P-II family nitrogen regulator</fullName>
    </recommendedName>
</protein>
<dbReference type="AlphaFoldDB" id="A0AAW6U9T7"/>
<dbReference type="EMBL" id="JASCXW010000012">
    <property type="protein sequence ID" value="MDI6452846.1"/>
    <property type="molecule type" value="Genomic_DNA"/>
</dbReference>
<dbReference type="Proteomes" id="UP001431532">
    <property type="component" value="Unassembled WGS sequence"/>
</dbReference>